<evidence type="ECO:0000313" key="2">
    <source>
        <dbReference type="EMBL" id="RXJ72112.1"/>
    </source>
</evidence>
<keyword evidence="1" id="KW-0732">Signal</keyword>
<dbReference type="RefSeq" id="WP_129123381.1">
    <property type="nucleotide sequence ID" value="NZ_PEIB01000026.1"/>
</dbReference>
<dbReference type="Gene3D" id="2.40.50.870">
    <property type="entry name" value="Protein of unknown function (DUF3299)"/>
    <property type="match status" value="1"/>
</dbReference>
<dbReference type="OrthoDB" id="9784998at2"/>
<accession>A0A4Q0YML4</accession>
<keyword evidence="3" id="KW-1185">Reference proteome</keyword>
<evidence type="ECO:0000256" key="1">
    <source>
        <dbReference type="SAM" id="SignalP"/>
    </source>
</evidence>
<dbReference type="InterPro" id="IPR021727">
    <property type="entry name" value="DUF3299"/>
</dbReference>
<comment type="caution">
    <text evidence="2">The sequence shown here is derived from an EMBL/GenBank/DDBJ whole genome shotgun (WGS) entry which is preliminary data.</text>
</comment>
<dbReference type="AlphaFoldDB" id="A0A4Q0YML4"/>
<dbReference type="Pfam" id="PF11736">
    <property type="entry name" value="DUF3299"/>
    <property type="match status" value="1"/>
</dbReference>
<evidence type="ECO:0000313" key="3">
    <source>
        <dbReference type="Proteomes" id="UP000290287"/>
    </source>
</evidence>
<evidence type="ECO:0008006" key="4">
    <source>
        <dbReference type="Google" id="ProtNLM"/>
    </source>
</evidence>
<protein>
    <recommendedName>
        <fullName evidence="4">DUF3299 domain-containing protein</fullName>
    </recommendedName>
</protein>
<dbReference type="EMBL" id="PEIB01000026">
    <property type="protein sequence ID" value="RXJ72112.1"/>
    <property type="molecule type" value="Genomic_DNA"/>
</dbReference>
<reference evidence="2 3" key="1">
    <citation type="submission" date="2017-10" db="EMBL/GenBank/DDBJ databases">
        <title>Nyctiphanis sp. nov., isolated from the stomach of the euphausiid Nyctiphanes simplex (Hansen, 1911) in the Gulf of California.</title>
        <authorList>
            <person name="Gomez-Gil B."/>
            <person name="Aguilar-Mendez M."/>
            <person name="Lopez-Cortes A."/>
            <person name="Gomez-Gutierrez J."/>
            <person name="Roque A."/>
            <person name="Lang E."/>
            <person name="Gonzalez-Castillo A."/>
        </authorList>
    </citation>
    <scope>NUCLEOTIDE SEQUENCE [LARGE SCALE GENOMIC DNA]</scope>
    <source>
        <strain evidence="2 3">CAIM 600</strain>
    </source>
</reference>
<sequence length="157" mass="17346">MKKLIGLLLLSIASFSYADQEQALDWQDLIPEAERLQNTQSIPQFMHQGPGVQNTNVTVREDLNDKLVGLTGFVIPLEGDANSITEFLLVPFLGACIHVPPPPPNQLVYVKFENGVPPSELWDVVYVIGKLKTVPVDTDGIMSGYLIEGTEVRTEEL</sequence>
<gene>
    <name evidence="2" type="ORF">CS022_17735</name>
</gene>
<dbReference type="Proteomes" id="UP000290287">
    <property type="component" value="Unassembled WGS sequence"/>
</dbReference>
<name>A0A4Q0YML4_9GAMM</name>
<organism evidence="2 3">
    <name type="scientific">Veronia nyctiphanis</name>
    <dbReference type="NCBI Taxonomy" id="1278244"/>
    <lineage>
        <taxon>Bacteria</taxon>
        <taxon>Pseudomonadati</taxon>
        <taxon>Pseudomonadota</taxon>
        <taxon>Gammaproteobacteria</taxon>
        <taxon>Vibrionales</taxon>
        <taxon>Vibrionaceae</taxon>
        <taxon>Veronia</taxon>
    </lineage>
</organism>
<feature type="signal peptide" evidence="1">
    <location>
        <begin position="1"/>
        <end position="18"/>
    </location>
</feature>
<feature type="chain" id="PRO_5020817861" description="DUF3299 domain-containing protein" evidence="1">
    <location>
        <begin position="19"/>
        <end position="157"/>
    </location>
</feature>
<proteinExistence type="predicted"/>